<sequence>MKKKPRFYKYKSLDNFEFLLDLLLKERMYAAPYHELNDPMEGVIKIDGTISKEREAEWESLIKETRLVCFTKSSTNPLMWSHYADGGRGCVVCFELMDKQIFHKVSYLKKPSITEKDLLPEKALQILQYKDKHWKYEAEYRCLIQNESFLPVDIKSITFGPRADKNKVDMLSHILRLCKPKLGVFKMNDNGLVEKPEIITGATITRMANQQLNPDYCPKCSETEIIQNNYVGRNRNWVGF</sequence>
<evidence type="ECO:0000313" key="2">
    <source>
        <dbReference type="Proteomes" id="UP000324760"/>
    </source>
</evidence>
<name>A0A5P1R9J4_9GAMM</name>
<protein>
    <submittedName>
        <fullName evidence="1">DUF2971 domain-containing protein</fullName>
    </submittedName>
</protein>
<dbReference type="AlphaFoldDB" id="A0A5P1R9J4"/>
<reference evidence="1 2" key="1">
    <citation type="journal article" date="2019" name="Biochem. Eng. J.">
        <title>Metabolic engineering of the marine bacteria Neptunomonas concharum for the production of acetoin and meso-2,3-butanediol from acetate.</title>
        <authorList>
            <person name="Li W."/>
            <person name="Pu N."/>
            <person name="Liu C.-X."/>
            <person name="Yuan Q.-P."/>
            <person name="Li Z.-J."/>
        </authorList>
    </citation>
    <scope>NUCLEOTIDE SEQUENCE [LARGE SCALE GENOMIC DNA]</scope>
    <source>
        <strain evidence="1 2">JCM17730</strain>
    </source>
</reference>
<dbReference type="OrthoDB" id="4119964at2"/>
<gene>
    <name evidence="1" type="ORF">F0U83_05880</name>
</gene>
<dbReference type="RefSeq" id="WP_138988653.1">
    <property type="nucleotide sequence ID" value="NZ_CP043869.1"/>
</dbReference>
<proteinExistence type="predicted"/>
<dbReference type="Proteomes" id="UP000324760">
    <property type="component" value="Chromosome"/>
</dbReference>
<organism evidence="1 2">
    <name type="scientific">Neptunomonas concharum</name>
    <dbReference type="NCBI Taxonomy" id="1031538"/>
    <lineage>
        <taxon>Bacteria</taxon>
        <taxon>Pseudomonadati</taxon>
        <taxon>Pseudomonadota</taxon>
        <taxon>Gammaproteobacteria</taxon>
        <taxon>Oceanospirillales</taxon>
        <taxon>Oceanospirillaceae</taxon>
        <taxon>Neptunomonas</taxon>
    </lineage>
</organism>
<dbReference type="KEGG" id="ncu:F0U83_05880"/>
<evidence type="ECO:0000313" key="1">
    <source>
        <dbReference type="EMBL" id="QEQ96273.1"/>
    </source>
</evidence>
<dbReference type="EMBL" id="CP043869">
    <property type="protein sequence ID" value="QEQ96273.1"/>
    <property type="molecule type" value="Genomic_DNA"/>
</dbReference>
<keyword evidence="2" id="KW-1185">Reference proteome</keyword>
<accession>A0A5P1R9J4</accession>